<dbReference type="InterPro" id="IPR050816">
    <property type="entry name" value="Flavin-dep_Halogenase_NPB"/>
</dbReference>
<dbReference type="SUPFAM" id="SSF51905">
    <property type="entry name" value="FAD/NAD(P)-binding domain"/>
    <property type="match status" value="1"/>
</dbReference>
<dbReference type="InterPro" id="IPR033856">
    <property type="entry name" value="Trp_halogen"/>
</dbReference>
<comment type="similarity">
    <text evidence="1">Belongs to the flavin-dependent halogenase family. Bacterial tryptophan halogenase subfamily.</text>
</comment>
<dbReference type="Pfam" id="PF04820">
    <property type="entry name" value="Trp_halogenase"/>
    <property type="match status" value="1"/>
</dbReference>
<evidence type="ECO:0000313" key="2">
    <source>
        <dbReference type="EMBL" id="GGO45150.1"/>
    </source>
</evidence>
<accession>A0ABQ2M049</accession>
<name>A0ABQ2M049_9ACTN</name>
<proteinExistence type="inferred from homology"/>
<comment type="caution">
    <text evidence="2">The sequence shown here is derived from an EMBL/GenBank/DDBJ whole genome shotgun (WGS) entry which is preliminary data.</text>
</comment>
<organism evidence="2 3">
    <name type="scientific">Streptomyces daqingensis</name>
    <dbReference type="NCBI Taxonomy" id="1472640"/>
    <lineage>
        <taxon>Bacteria</taxon>
        <taxon>Bacillati</taxon>
        <taxon>Actinomycetota</taxon>
        <taxon>Actinomycetes</taxon>
        <taxon>Kitasatosporales</taxon>
        <taxon>Streptomycetaceae</taxon>
        <taxon>Streptomyces</taxon>
    </lineage>
</organism>
<dbReference type="PIRSF" id="PIRSF011396">
    <property type="entry name" value="Trp_halogenase"/>
    <property type="match status" value="1"/>
</dbReference>
<dbReference type="EMBL" id="BMMP01000003">
    <property type="protein sequence ID" value="GGO45150.1"/>
    <property type="molecule type" value="Genomic_DNA"/>
</dbReference>
<evidence type="ECO:0000256" key="1">
    <source>
        <dbReference type="ARBA" id="ARBA00038396"/>
    </source>
</evidence>
<protein>
    <submittedName>
        <fullName evidence="2">Tryptophan halogenase</fullName>
    </submittedName>
</protein>
<keyword evidence="3" id="KW-1185">Reference proteome</keyword>
<gene>
    <name evidence="2" type="ORF">GCM10012287_12350</name>
</gene>
<dbReference type="Proteomes" id="UP000631535">
    <property type="component" value="Unassembled WGS sequence"/>
</dbReference>
<dbReference type="PANTHER" id="PTHR43747">
    <property type="entry name" value="FAD-BINDING PROTEIN"/>
    <property type="match status" value="1"/>
</dbReference>
<reference evidence="3" key="1">
    <citation type="journal article" date="2019" name="Int. J. Syst. Evol. Microbiol.">
        <title>The Global Catalogue of Microorganisms (GCM) 10K type strain sequencing project: providing services to taxonomists for standard genome sequencing and annotation.</title>
        <authorList>
            <consortium name="The Broad Institute Genomics Platform"/>
            <consortium name="The Broad Institute Genome Sequencing Center for Infectious Disease"/>
            <person name="Wu L."/>
            <person name="Ma J."/>
        </authorList>
    </citation>
    <scope>NUCLEOTIDE SEQUENCE [LARGE SCALE GENOMIC DNA]</scope>
    <source>
        <strain evidence="3">CGMCC 4.7178</strain>
    </source>
</reference>
<sequence>MAKSVVIVGGGTAGWMTASYLKASFGDRLAVTLVESKNVPTIGVGEASFSTIRHFFAYLGLEERDWMPECHATYKLAIRYDDWRAEGHHFYHPFERPRVVEGVSLADWWLHKKPSADYDRDCTVIAALCDAKRSPRGLDGRWLGPEFGEHDSGPMTRSTMAEQTTQFPYAYQFDATLLAKLLTRYGTDRGVRHVLDDVVATEVDESGSITHVRTKESGDLEGDLFIDCTGFRGMLLNKKLGVPFVSYQDTLPNDSAVALRVPMEMADQGMGPYTRSTAKEAGWIWTIPLIGRIGTGYVYASDYCTPDEAERTLREFWGPAADDLEANHIRMRIGRSENSWVNNCVAIGLSSGFVEPLESTGIFFIQNGIEQLVKHFPGGRDDDQLRKSYNRQVAHVMDGVREFLVLHYVAAKRNDNDYWRDAKTRAKPDGLAGRLEQWKAKLPDENTVYPYYHGFEPYSYTAMILGLGGLDVQSLPGLAMMDDVAATKELRLIRDQAKTQVEQLPSHWDYLEHVLNSKAARS</sequence>
<evidence type="ECO:0000313" key="3">
    <source>
        <dbReference type="Proteomes" id="UP000631535"/>
    </source>
</evidence>
<dbReference type="PANTHER" id="PTHR43747:SF4">
    <property type="entry name" value="FLAVIN-DEPENDENT TRYPTOPHAN HALOGENASE"/>
    <property type="match status" value="1"/>
</dbReference>
<dbReference type="InterPro" id="IPR036188">
    <property type="entry name" value="FAD/NAD-bd_sf"/>
</dbReference>
<dbReference type="InterPro" id="IPR006905">
    <property type="entry name" value="Flavin_halogenase"/>
</dbReference>
<dbReference type="Gene3D" id="3.50.50.60">
    <property type="entry name" value="FAD/NAD(P)-binding domain"/>
    <property type="match status" value="1"/>
</dbReference>
<dbReference type="RefSeq" id="WP_189036038.1">
    <property type="nucleotide sequence ID" value="NZ_BMMP01000003.1"/>
</dbReference>